<evidence type="ECO:0000313" key="1">
    <source>
        <dbReference type="EMBL" id="CAB4172754.1"/>
    </source>
</evidence>
<sequence length="178" mass="19105">MIITIKDPKLDVAALIKLVQEAALEGTNLTAQEAAETARQALIAPDNLFGGTPKGLSTQGYGAQNSVATEQYPHNASGALVNSIRTEVQGNESLALTDSPYAYELNYGRMPGVEPSEIELEQWISVKGLKISAKRLAKQIARNGMAATGFWTTAESSADTNAIKNIGEAIEKKFRERP</sequence>
<dbReference type="EMBL" id="LR796890">
    <property type="protein sequence ID" value="CAB4172754.1"/>
    <property type="molecule type" value="Genomic_DNA"/>
</dbReference>
<gene>
    <name evidence="2" type="ORF">UFOVP1381_18</name>
    <name evidence="3" type="ORF">UFOVP1476_44</name>
    <name evidence="1" type="ORF">UFOVP944_2</name>
</gene>
<proteinExistence type="predicted"/>
<evidence type="ECO:0000313" key="3">
    <source>
        <dbReference type="EMBL" id="CAB4216113.1"/>
    </source>
</evidence>
<dbReference type="EMBL" id="LR797437">
    <property type="protein sequence ID" value="CAB4216113.1"/>
    <property type="molecule type" value="Genomic_DNA"/>
</dbReference>
<protein>
    <submittedName>
        <fullName evidence="3">Uncharacterized protein</fullName>
    </submittedName>
</protein>
<accession>A0A6J5SP50</accession>
<reference evidence="3" key="1">
    <citation type="submission" date="2020-05" db="EMBL/GenBank/DDBJ databases">
        <authorList>
            <person name="Chiriac C."/>
            <person name="Salcher M."/>
            <person name="Ghai R."/>
            <person name="Kavagutti S V."/>
        </authorList>
    </citation>
    <scope>NUCLEOTIDE SEQUENCE</scope>
</reference>
<organism evidence="3">
    <name type="scientific">uncultured Caudovirales phage</name>
    <dbReference type="NCBI Taxonomy" id="2100421"/>
    <lineage>
        <taxon>Viruses</taxon>
        <taxon>Duplodnaviria</taxon>
        <taxon>Heunggongvirae</taxon>
        <taxon>Uroviricota</taxon>
        <taxon>Caudoviricetes</taxon>
        <taxon>Peduoviridae</taxon>
        <taxon>Maltschvirus</taxon>
        <taxon>Maltschvirus maltsch</taxon>
    </lineage>
</organism>
<evidence type="ECO:0000313" key="2">
    <source>
        <dbReference type="EMBL" id="CAB4203274.1"/>
    </source>
</evidence>
<name>A0A6J5SP50_9CAUD</name>
<dbReference type="EMBL" id="LR797328">
    <property type="protein sequence ID" value="CAB4203274.1"/>
    <property type="molecule type" value="Genomic_DNA"/>
</dbReference>